<keyword evidence="6 8" id="KW-1133">Transmembrane helix</keyword>
<feature type="transmembrane region" description="Helical" evidence="8">
    <location>
        <begin position="92"/>
        <end position="111"/>
    </location>
</feature>
<organism evidence="9 10">
    <name type="scientific">Microbacterium murale</name>
    <dbReference type="NCBI Taxonomy" id="1081040"/>
    <lineage>
        <taxon>Bacteria</taxon>
        <taxon>Bacillati</taxon>
        <taxon>Actinomycetota</taxon>
        <taxon>Actinomycetes</taxon>
        <taxon>Micrococcales</taxon>
        <taxon>Microbacteriaceae</taxon>
        <taxon>Microbacterium</taxon>
    </lineage>
</organism>
<dbReference type="CDD" id="cd06579">
    <property type="entry name" value="TM_PBP1_transp_AraH_like"/>
    <property type="match status" value="1"/>
</dbReference>
<evidence type="ECO:0000256" key="3">
    <source>
        <dbReference type="ARBA" id="ARBA00022475"/>
    </source>
</evidence>
<feature type="transmembrane region" description="Helical" evidence="8">
    <location>
        <begin position="123"/>
        <end position="149"/>
    </location>
</feature>
<comment type="caution">
    <text evidence="9">The sequence shown here is derived from an EMBL/GenBank/DDBJ whole genome shotgun (WGS) entry which is preliminary data.</text>
</comment>
<feature type="transmembrane region" description="Helical" evidence="8">
    <location>
        <begin position="169"/>
        <end position="191"/>
    </location>
</feature>
<evidence type="ECO:0000256" key="7">
    <source>
        <dbReference type="ARBA" id="ARBA00023136"/>
    </source>
</evidence>
<keyword evidence="5 8" id="KW-0812">Transmembrane</keyword>
<keyword evidence="4" id="KW-0997">Cell inner membrane</keyword>
<protein>
    <submittedName>
        <fullName evidence="9">Simple sugar transport system permease protein</fullName>
    </submittedName>
</protein>
<feature type="transmembrane region" description="Helical" evidence="8">
    <location>
        <begin position="40"/>
        <end position="61"/>
    </location>
</feature>
<evidence type="ECO:0000256" key="5">
    <source>
        <dbReference type="ARBA" id="ARBA00022692"/>
    </source>
</evidence>
<dbReference type="Pfam" id="PF02653">
    <property type="entry name" value="BPD_transp_2"/>
    <property type="match status" value="1"/>
</dbReference>
<evidence type="ECO:0000256" key="4">
    <source>
        <dbReference type="ARBA" id="ARBA00022519"/>
    </source>
</evidence>
<dbReference type="PANTHER" id="PTHR32196">
    <property type="entry name" value="ABC TRANSPORTER PERMEASE PROTEIN YPHD-RELATED-RELATED"/>
    <property type="match status" value="1"/>
</dbReference>
<feature type="transmembrane region" description="Helical" evidence="8">
    <location>
        <begin position="15"/>
        <end position="34"/>
    </location>
</feature>
<dbReference type="Proteomes" id="UP001239085">
    <property type="component" value="Unassembled WGS sequence"/>
</dbReference>
<dbReference type="InterPro" id="IPR001851">
    <property type="entry name" value="ABC_transp_permease"/>
</dbReference>
<name>A0ABU0PB20_9MICO</name>
<dbReference type="RefSeq" id="WP_307362358.1">
    <property type="nucleotide sequence ID" value="NZ_JAUSXK010000001.1"/>
</dbReference>
<reference evidence="9 10" key="1">
    <citation type="submission" date="2023-07" db="EMBL/GenBank/DDBJ databases">
        <title>Comparative genomics of wheat-associated soil bacteria to identify genetic determinants of phenazine resistance.</title>
        <authorList>
            <person name="Mouncey N."/>
        </authorList>
    </citation>
    <scope>NUCLEOTIDE SEQUENCE [LARGE SCALE GENOMIC DNA]</scope>
    <source>
        <strain evidence="9 10">W2I7</strain>
    </source>
</reference>
<accession>A0ABU0PB20</accession>
<feature type="transmembrane region" description="Helical" evidence="8">
    <location>
        <begin position="302"/>
        <end position="321"/>
    </location>
</feature>
<gene>
    <name evidence="9" type="ORF">QFZ46_002694</name>
</gene>
<keyword evidence="2" id="KW-0813">Transport</keyword>
<keyword evidence="3" id="KW-1003">Cell membrane</keyword>
<evidence type="ECO:0000256" key="8">
    <source>
        <dbReference type="SAM" id="Phobius"/>
    </source>
</evidence>
<comment type="subcellular location">
    <subcellularLocation>
        <location evidence="1">Cell membrane</location>
        <topology evidence="1">Multi-pass membrane protein</topology>
    </subcellularLocation>
</comment>
<keyword evidence="10" id="KW-1185">Reference proteome</keyword>
<dbReference type="PANTHER" id="PTHR32196:SF21">
    <property type="entry name" value="ABC TRANSPORTER PERMEASE PROTEIN YPHD-RELATED"/>
    <property type="match status" value="1"/>
</dbReference>
<keyword evidence="7 8" id="KW-0472">Membrane</keyword>
<keyword evidence="9" id="KW-0762">Sugar transport</keyword>
<evidence type="ECO:0000313" key="10">
    <source>
        <dbReference type="Proteomes" id="UP001239085"/>
    </source>
</evidence>
<dbReference type="EMBL" id="JAUSXK010000001">
    <property type="protein sequence ID" value="MDQ0644534.1"/>
    <property type="molecule type" value="Genomic_DNA"/>
</dbReference>
<evidence type="ECO:0000256" key="2">
    <source>
        <dbReference type="ARBA" id="ARBA00022448"/>
    </source>
</evidence>
<evidence type="ECO:0000313" key="9">
    <source>
        <dbReference type="EMBL" id="MDQ0644534.1"/>
    </source>
</evidence>
<sequence>MQILRRLRGANNEGVLLAVIIVVIVLMSIASPAFFTPGTFFSLARSSLVPLVFALGVLLIMISGGIDVSFPAIAIFAAYTTVAWSSEASFDPSIVGVFAIAIVIGALWGLLNGVVIARFRLPTLIVTLGTQGIIKGILLTYIGSTYISAAKLPDSVAEAGDTHLLDVPGAGYLHGMLVPVVMIVVVIWWMLKYTTFGRSIFAIGGDAEAARRVGIKVVRTQVILYVLVGALAAFGGVIFVILGKNANPQTLVGTELDIIAAVVLGGASIFGGRGSVFGTVLGVVLVQLINNNLVLIGVPSTWQRAAVGMLLIVGVSIQALAAMRSRRQPVLVEEEVSKA</sequence>
<evidence type="ECO:0000256" key="1">
    <source>
        <dbReference type="ARBA" id="ARBA00004651"/>
    </source>
</evidence>
<feature type="transmembrane region" description="Helical" evidence="8">
    <location>
        <begin position="222"/>
        <end position="243"/>
    </location>
</feature>
<feature type="transmembrane region" description="Helical" evidence="8">
    <location>
        <begin position="68"/>
        <end position="86"/>
    </location>
</feature>
<evidence type="ECO:0000256" key="6">
    <source>
        <dbReference type="ARBA" id="ARBA00022989"/>
    </source>
</evidence>
<feature type="transmembrane region" description="Helical" evidence="8">
    <location>
        <begin position="276"/>
        <end position="296"/>
    </location>
</feature>
<proteinExistence type="predicted"/>